<evidence type="ECO:0000313" key="11">
    <source>
        <dbReference type="Proteomes" id="UP000271098"/>
    </source>
</evidence>
<evidence type="ECO:0000256" key="8">
    <source>
        <dbReference type="SAM" id="MobiDB-lite"/>
    </source>
</evidence>
<feature type="domain" description="C2H2-type" evidence="9">
    <location>
        <begin position="130"/>
        <end position="157"/>
    </location>
</feature>
<dbReference type="InterPro" id="IPR036236">
    <property type="entry name" value="Znf_C2H2_sf"/>
</dbReference>
<feature type="domain" description="C2H2-type" evidence="9">
    <location>
        <begin position="74"/>
        <end position="101"/>
    </location>
</feature>
<dbReference type="OrthoDB" id="10068874at2759"/>
<dbReference type="AlphaFoldDB" id="A0A3P7LKZ4"/>
<evidence type="ECO:0000256" key="4">
    <source>
        <dbReference type="ARBA" id="ARBA00022771"/>
    </source>
</evidence>
<evidence type="ECO:0000256" key="1">
    <source>
        <dbReference type="ARBA" id="ARBA00004123"/>
    </source>
</evidence>
<name>A0A3P7LKZ4_9BILA</name>
<dbReference type="FunFam" id="3.30.160.60:FF:000303">
    <property type="entry name" value="Zinc finger protein 41"/>
    <property type="match status" value="1"/>
</dbReference>
<keyword evidence="11" id="KW-1185">Reference proteome</keyword>
<dbReference type="SMART" id="SM00355">
    <property type="entry name" value="ZnF_C2H2"/>
    <property type="match status" value="4"/>
</dbReference>
<dbReference type="GO" id="GO:0000122">
    <property type="term" value="P:negative regulation of transcription by RNA polymerase II"/>
    <property type="evidence" value="ECO:0007669"/>
    <property type="project" value="UniProtKB-ARBA"/>
</dbReference>
<dbReference type="PROSITE" id="PS00028">
    <property type="entry name" value="ZINC_FINGER_C2H2_1"/>
    <property type="match status" value="4"/>
</dbReference>
<dbReference type="Gene3D" id="3.30.160.60">
    <property type="entry name" value="Classic Zinc Finger"/>
    <property type="match status" value="3"/>
</dbReference>
<dbReference type="FunFam" id="3.30.160.60:FF:000446">
    <property type="entry name" value="Zinc finger protein"/>
    <property type="match status" value="2"/>
</dbReference>
<gene>
    <name evidence="10" type="ORF">GPUH_LOCUS10563</name>
</gene>
<dbReference type="GO" id="GO:0008270">
    <property type="term" value="F:zinc ion binding"/>
    <property type="evidence" value="ECO:0007669"/>
    <property type="project" value="UniProtKB-KW"/>
</dbReference>
<comment type="subcellular location">
    <subcellularLocation>
        <location evidence="1">Nucleus</location>
    </subcellularLocation>
</comment>
<dbReference type="EMBL" id="UYRT01078037">
    <property type="protein sequence ID" value="VDN17615.1"/>
    <property type="molecule type" value="Genomic_DNA"/>
</dbReference>
<accession>A0A3P7LKZ4</accession>
<keyword evidence="4 7" id="KW-0863">Zinc-finger</keyword>
<keyword evidence="2" id="KW-0479">Metal-binding</keyword>
<dbReference type="GO" id="GO:0005634">
    <property type="term" value="C:nucleus"/>
    <property type="evidence" value="ECO:0007669"/>
    <property type="project" value="UniProtKB-SubCell"/>
</dbReference>
<evidence type="ECO:0000256" key="2">
    <source>
        <dbReference type="ARBA" id="ARBA00022723"/>
    </source>
</evidence>
<evidence type="ECO:0000259" key="9">
    <source>
        <dbReference type="PROSITE" id="PS50157"/>
    </source>
</evidence>
<dbReference type="PANTHER" id="PTHR24394">
    <property type="entry name" value="ZINC FINGER PROTEIN"/>
    <property type="match status" value="1"/>
</dbReference>
<proteinExistence type="predicted"/>
<evidence type="ECO:0000256" key="6">
    <source>
        <dbReference type="ARBA" id="ARBA00023242"/>
    </source>
</evidence>
<sequence>MRNTNHPHEHPETSHNVARAAQSPISSAGGNASVVRSPVRKEEPCQCPECGKQLRSTAGLHLHHLRYHSVEMSHVCSVCSRKCICKSELAQHMRVHSGERPYKCSVCSERFAHSGNRNRHMRKHTGEKLYTCEFCNISFSLLHSLKSHNKTHYRPAAMQTFSRHY</sequence>
<dbReference type="SUPFAM" id="SSF57667">
    <property type="entry name" value="beta-beta-alpha zinc fingers"/>
    <property type="match status" value="2"/>
</dbReference>
<feature type="compositionally biased region" description="Basic and acidic residues" evidence="8">
    <location>
        <begin position="1"/>
        <end position="13"/>
    </location>
</feature>
<reference evidence="10 11" key="1">
    <citation type="submission" date="2018-11" db="EMBL/GenBank/DDBJ databases">
        <authorList>
            <consortium name="Pathogen Informatics"/>
        </authorList>
    </citation>
    <scope>NUCLEOTIDE SEQUENCE [LARGE SCALE GENOMIC DNA]</scope>
</reference>
<keyword evidence="6" id="KW-0539">Nucleus</keyword>
<keyword evidence="3" id="KW-0677">Repeat</keyword>
<keyword evidence="5" id="KW-0862">Zinc</keyword>
<dbReference type="InterPro" id="IPR013087">
    <property type="entry name" value="Znf_C2H2_type"/>
</dbReference>
<evidence type="ECO:0000256" key="7">
    <source>
        <dbReference type="PROSITE-ProRule" id="PRU00042"/>
    </source>
</evidence>
<evidence type="ECO:0000256" key="3">
    <source>
        <dbReference type="ARBA" id="ARBA00022737"/>
    </source>
</evidence>
<evidence type="ECO:0000313" key="10">
    <source>
        <dbReference type="EMBL" id="VDN17615.1"/>
    </source>
</evidence>
<feature type="domain" description="C2H2-type" evidence="9">
    <location>
        <begin position="102"/>
        <end position="129"/>
    </location>
</feature>
<dbReference type="PANTHER" id="PTHR24394:SF44">
    <property type="entry name" value="ZINC FINGER PROTEIN 271-LIKE"/>
    <property type="match status" value="1"/>
</dbReference>
<protein>
    <recommendedName>
        <fullName evidence="9">C2H2-type domain-containing protein</fullName>
    </recommendedName>
</protein>
<organism evidence="10 11">
    <name type="scientific">Gongylonema pulchrum</name>
    <dbReference type="NCBI Taxonomy" id="637853"/>
    <lineage>
        <taxon>Eukaryota</taxon>
        <taxon>Metazoa</taxon>
        <taxon>Ecdysozoa</taxon>
        <taxon>Nematoda</taxon>
        <taxon>Chromadorea</taxon>
        <taxon>Rhabditida</taxon>
        <taxon>Spirurina</taxon>
        <taxon>Spiruromorpha</taxon>
        <taxon>Spiruroidea</taxon>
        <taxon>Gongylonematidae</taxon>
        <taxon>Gongylonema</taxon>
    </lineage>
</organism>
<feature type="domain" description="C2H2-type" evidence="9">
    <location>
        <begin position="45"/>
        <end position="73"/>
    </location>
</feature>
<dbReference type="Pfam" id="PF00096">
    <property type="entry name" value="zf-C2H2"/>
    <property type="match status" value="2"/>
</dbReference>
<dbReference type="GO" id="GO:1990837">
    <property type="term" value="F:sequence-specific double-stranded DNA binding"/>
    <property type="evidence" value="ECO:0007669"/>
    <property type="project" value="UniProtKB-ARBA"/>
</dbReference>
<feature type="region of interest" description="Disordered" evidence="8">
    <location>
        <begin position="1"/>
        <end position="35"/>
    </location>
</feature>
<evidence type="ECO:0000256" key="5">
    <source>
        <dbReference type="ARBA" id="ARBA00022833"/>
    </source>
</evidence>
<dbReference type="GO" id="GO:0000981">
    <property type="term" value="F:DNA-binding transcription factor activity, RNA polymerase II-specific"/>
    <property type="evidence" value="ECO:0007669"/>
    <property type="project" value="TreeGrafter"/>
</dbReference>
<dbReference type="Proteomes" id="UP000271098">
    <property type="component" value="Unassembled WGS sequence"/>
</dbReference>
<dbReference type="PROSITE" id="PS50157">
    <property type="entry name" value="ZINC_FINGER_C2H2_2"/>
    <property type="match status" value="4"/>
</dbReference>